<dbReference type="InterPro" id="IPR027417">
    <property type="entry name" value="P-loop_NTPase"/>
</dbReference>
<evidence type="ECO:0000313" key="2">
    <source>
        <dbReference type="Proteomes" id="UP001500307"/>
    </source>
</evidence>
<dbReference type="Gene3D" id="3.40.50.300">
    <property type="entry name" value="P-loop containing nucleotide triphosphate hydrolases"/>
    <property type="match status" value="1"/>
</dbReference>
<dbReference type="Proteomes" id="UP001500307">
    <property type="component" value="Unassembled WGS sequence"/>
</dbReference>
<comment type="caution">
    <text evidence="1">The sequence shown here is derived from an EMBL/GenBank/DDBJ whole genome shotgun (WGS) entry which is preliminary data.</text>
</comment>
<keyword evidence="2" id="KW-1185">Reference proteome</keyword>
<sequence>MRGVILYGPPASGKDTITTALHRLDARYALYPRLKVGAGRTNGYRMADEATLAQLRHNGDVVWENQRYGARYVVDRPSLTQRLSTGVPVVHLGQRPAVAAVAAAVPGARWCVAYLWCPREVAVRRIIARRTGDTDAPLRAWDDTEPLPEADLSLNTADVSPRAAAERIHRHVLADEPSAVPLL</sequence>
<gene>
    <name evidence="1" type="ORF">GCM10023176_08180</name>
</gene>
<dbReference type="EMBL" id="BAABGU010000003">
    <property type="protein sequence ID" value="GAA4563700.1"/>
    <property type="molecule type" value="Genomic_DNA"/>
</dbReference>
<accession>A0ABP8S8D6</accession>
<dbReference type="SUPFAM" id="SSF52540">
    <property type="entry name" value="P-loop containing nucleoside triphosphate hydrolases"/>
    <property type="match status" value="1"/>
</dbReference>
<proteinExistence type="predicted"/>
<reference evidence="2" key="1">
    <citation type="journal article" date="2019" name="Int. J. Syst. Evol. Microbiol.">
        <title>The Global Catalogue of Microorganisms (GCM) 10K type strain sequencing project: providing services to taxonomists for standard genome sequencing and annotation.</title>
        <authorList>
            <consortium name="The Broad Institute Genomics Platform"/>
            <consortium name="The Broad Institute Genome Sequencing Center for Infectious Disease"/>
            <person name="Wu L."/>
            <person name="Ma J."/>
        </authorList>
    </citation>
    <scope>NUCLEOTIDE SEQUENCE [LARGE SCALE GENOMIC DNA]</scope>
    <source>
        <strain evidence="2">JCM 3175</strain>
    </source>
</reference>
<evidence type="ECO:0008006" key="3">
    <source>
        <dbReference type="Google" id="ProtNLM"/>
    </source>
</evidence>
<name>A0ABP8S8D6_9ACTN</name>
<dbReference type="RefSeq" id="WP_346116303.1">
    <property type="nucleotide sequence ID" value="NZ_BAABGU010000003.1"/>
</dbReference>
<organism evidence="1 2">
    <name type="scientific">Micromonospora coerulea</name>
    <dbReference type="NCBI Taxonomy" id="47856"/>
    <lineage>
        <taxon>Bacteria</taxon>
        <taxon>Bacillati</taxon>
        <taxon>Actinomycetota</taxon>
        <taxon>Actinomycetes</taxon>
        <taxon>Micromonosporales</taxon>
        <taxon>Micromonosporaceae</taxon>
        <taxon>Micromonospora</taxon>
    </lineage>
</organism>
<protein>
    <recommendedName>
        <fullName evidence="3">Guanylate kinase</fullName>
    </recommendedName>
</protein>
<evidence type="ECO:0000313" key="1">
    <source>
        <dbReference type="EMBL" id="GAA4563700.1"/>
    </source>
</evidence>